<dbReference type="RefSeq" id="WP_110265461.1">
    <property type="nucleotide sequence ID" value="NZ_CAWNXA010000006.1"/>
</dbReference>
<dbReference type="InterPro" id="IPR043714">
    <property type="entry name" value="DUF5655"/>
</dbReference>
<comment type="caution">
    <text evidence="2">The sequence shown here is derived from an EMBL/GenBank/DDBJ whole genome shotgun (WGS) entry which is preliminary data.</text>
</comment>
<evidence type="ECO:0000313" key="3">
    <source>
        <dbReference type="Proteomes" id="UP000248330"/>
    </source>
</evidence>
<gene>
    <name evidence="2" type="ORF">C8D93_106121</name>
</gene>
<dbReference type="InterPro" id="IPR025629">
    <property type="entry name" value="DUF4287"/>
</dbReference>
<dbReference type="OrthoDB" id="9809825at2"/>
<evidence type="ECO:0000313" key="2">
    <source>
        <dbReference type="EMBL" id="PXV67144.1"/>
    </source>
</evidence>
<evidence type="ECO:0000259" key="1">
    <source>
        <dbReference type="Pfam" id="PF18899"/>
    </source>
</evidence>
<sequence>MADPQTAVITQLRNIQSRSGKTIEQLHAAVRSSGLVKHGERRSWLMEQFKLGYGDANTVVHFLDKPLPSLDGGAPPAPAADGDPLSAIYTGAKAHLRPLHETLQAKIDALGTHEQAPKKTYISLRRRKQFAMLGPATKDALELGLNVKSLPDDPRLKAQPPGKMCNYTVRFGSEAEIDKTLVGWIKAAYDAAG</sequence>
<dbReference type="Pfam" id="PF14117">
    <property type="entry name" value="DUF4287"/>
    <property type="match status" value="1"/>
</dbReference>
<protein>
    <submittedName>
        <fullName evidence="2">Uncharacterized protein DUF4287</fullName>
    </submittedName>
</protein>
<proteinExistence type="predicted"/>
<feature type="domain" description="DUF5655" evidence="1">
    <location>
        <begin position="87"/>
        <end position="190"/>
    </location>
</feature>
<dbReference type="Proteomes" id="UP000248330">
    <property type="component" value="Unassembled WGS sequence"/>
</dbReference>
<dbReference type="AlphaFoldDB" id="A0A318EBP5"/>
<name>A0A318EBP5_9GAMM</name>
<dbReference type="Pfam" id="PF18899">
    <property type="entry name" value="DUF5655"/>
    <property type="match status" value="1"/>
</dbReference>
<keyword evidence="3" id="KW-1185">Reference proteome</keyword>
<accession>A0A318EBP5</accession>
<reference evidence="2 3" key="1">
    <citation type="submission" date="2018-04" db="EMBL/GenBank/DDBJ databases">
        <title>Genomic Encyclopedia of Type Strains, Phase IV (KMG-IV): sequencing the most valuable type-strain genomes for metagenomic binning, comparative biology and taxonomic classification.</title>
        <authorList>
            <person name="Goeker M."/>
        </authorList>
    </citation>
    <scope>NUCLEOTIDE SEQUENCE [LARGE SCALE GENOMIC DNA]</scope>
    <source>
        <strain evidence="2 3">DSM 104150</strain>
    </source>
</reference>
<dbReference type="EMBL" id="QICN01000006">
    <property type="protein sequence ID" value="PXV67144.1"/>
    <property type="molecule type" value="Genomic_DNA"/>
</dbReference>
<organism evidence="2 3">
    <name type="scientific">Sinimarinibacterium flocculans</name>
    <dbReference type="NCBI Taxonomy" id="985250"/>
    <lineage>
        <taxon>Bacteria</taxon>
        <taxon>Pseudomonadati</taxon>
        <taxon>Pseudomonadota</taxon>
        <taxon>Gammaproteobacteria</taxon>
        <taxon>Nevskiales</taxon>
        <taxon>Nevskiaceae</taxon>
        <taxon>Sinimarinibacterium</taxon>
    </lineage>
</organism>